<sequence>MALLIVIPLYILLNAYVLWRCMAWLRSMTRDFSTRVFPAIFITVYVILAGSMLIAFFLPSGTPLKRFTKLLSNYWLGCQMYMLMAIFIADVLRLALKRTRVLKEEFFSSRKTLNITGTVLMAALIIVTVLGTQHVKNIKETTYEVSIDKTCDLGKNLKIALVADWHLGYNIGEGQMRRMVEKINAADVDLVCVAGDMFDNEYEAVPDPERIIQVLKSIRSTYGVYACWGNHDVAESILGGFTVSKKERKMSDPRMEEFLEKAGIHLLQDEVVCVNNSLYLAGRLDYAKPGRKAEVRKTPQELTEGLDLSKPVIVIDHEPRELQELADAGVDMDLSGHTHDGQMFPGNLTIDLFWENACGYLKKDNMHSVVTSGIGLWGPNMRIGTDSEVVFINVSFR</sequence>
<feature type="transmembrane region" description="Helical" evidence="1">
    <location>
        <begin position="37"/>
        <end position="58"/>
    </location>
</feature>
<keyword evidence="1" id="KW-1133">Transmembrane helix</keyword>
<evidence type="ECO:0000256" key="1">
    <source>
        <dbReference type="SAM" id="Phobius"/>
    </source>
</evidence>
<gene>
    <name evidence="3" type="ORF">EV209_0197</name>
</gene>
<comment type="caution">
    <text evidence="3">The sequence shown here is derived from an EMBL/GenBank/DDBJ whole genome shotgun (WGS) entry which is preliminary data.</text>
</comment>
<proteinExistence type="predicted"/>
<reference evidence="3 4" key="1">
    <citation type="submission" date="2019-02" db="EMBL/GenBank/DDBJ databases">
        <title>Genomic Encyclopedia of Type Strains, Phase IV (KMG-IV): sequencing the most valuable type-strain genomes for metagenomic binning, comparative biology and taxonomic classification.</title>
        <authorList>
            <person name="Goeker M."/>
        </authorList>
    </citation>
    <scope>NUCLEOTIDE SEQUENCE [LARGE SCALE GENOMIC DNA]</scope>
    <source>
        <strain evidence="3 4">DSM 29486</strain>
    </source>
</reference>
<dbReference type="SUPFAM" id="SSF56300">
    <property type="entry name" value="Metallo-dependent phosphatases"/>
    <property type="match status" value="1"/>
</dbReference>
<dbReference type="InterPro" id="IPR029052">
    <property type="entry name" value="Metallo-depent_PP-like"/>
</dbReference>
<organism evidence="3 4">
    <name type="scientific">Cuneatibacter caecimuris</name>
    <dbReference type="NCBI Taxonomy" id="1796618"/>
    <lineage>
        <taxon>Bacteria</taxon>
        <taxon>Bacillati</taxon>
        <taxon>Bacillota</taxon>
        <taxon>Clostridia</taxon>
        <taxon>Lachnospirales</taxon>
        <taxon>Lachnospiraceae</taxon>
        <taxon>Cuneatibacter</taxon>
    </lineage>
</organism>
<dbReference type="CDD" id="cd07385">
    <property type="entry name" value="MPP_YkuE_C"/>
    <property type="match status" value="1"/>
</dbReference>
<feature type="domain" description="Calcineurin-like phosphoesterase" evidence="2">
    <location>
        <begin position="157"/>
        <end position="340"/>
    </location>
</feature>
<dbReference type="Proteomes" id="UP000292927">
    <property type="component" value="Unassembled WGS sequence"/>
</dbReference>
<keyword evidence="1" id="KW-0812">Transmembrane</keyword>
<dbReference type="GO" id="GO:0016787">
    <property type="term" value="F:hydrolase activity"/>
    <property type="evidence" value="ECO:0007669"/>
    <property type="project" value="InterPro"/>
</dbReference>
<feature type="transmembrane region" description="Helical" evidence="1">
    <location>
        <begin position="113"/>
        <end position="131"/>
    </location>
</feature>
<dbReference type="OrthoDB" id="9780884at2"/>
<keyword evidence="1" id="KW-0472">Membrane</keyword>
<dbReference type="InterPro" id="IPR004843">
    <property type="entry name" value="Calcineurin-like_PHP"/>
</dbReference>
<evidence type="ECO:0000259" key="2">
    <source>
        <dbReference type="Pfam" id="PF00149"/>
    </source>
</evidence>
<dbReference type="PANTHER" id="PTHR31302">
    <property type="entry name" value="TRANSMEMBRANE PROTEIN WITH METALLOPHOSPHOESTERASE DOMAIN-RELATED"/>
    <property type="match status" value="1"/>
</dbReference>
<dbReference type="RefSeq" id="WP_130432168.1">
    <property type="nucleotide sequence ID" value="NZ_SGXF01000001.1"/>
</dbReference>
<feature type="transmembrane region" description="Helical" evidence="1">
    <location>
        <begin position="6"/>
        <end position="25"/>
    </location>
</feature>
<dbReference type="InterPro" id="IPR051158">
    <property type="entry name" value="Metallophosphoesterase_sf"/>
</dbReference>
<dbReference type="EMBL" id="SGXF01000001">
    <property type="protein sequence ID" value="RZT02092.1"/>
    <property type="molecule type" value="Genomic_DNA"/>
</dbReference>
<dbReference type="PANTHER" id="PTHR31302:SF0">
    <property type="entry name" value="TRANSMEMBRANE PROTEIN WITH METALLOPHOSPHOESTERASE DOMAIN"/>
    <property type="match status" value="1"/>
</dbReference>
<protein>
    <recommendedName>
        <fullName evidence="2">Calcineurin-like phosphoesterase domain-containing protein</fullName>
    </recommendedName>
</protein>
<accession>A0A4Q7PMH0</accession>
<evidence type="ECO:0000313" key="3">
    <source>
        <dbReference type="EMBL" id="RZT02092.1"/>
    </source>
</evidence>
<dbReference type="Gene3D" id="3.60.21.10">
    <property type="match status" value="1"/>
</dbReference>
<dbReference type="Pfam" id="PF00149">
    <property type="entry name" value="Metallophos"/>
    <property type="match status" value="1"/>
</dbReference>
<name>A0A4Q7PMH0_9FIRM</name>
<feature type="transmembrane region" description="Helical" evidence="1">
    <location>
        <begin position="74"/>
        <end position="92"/>
    </location>
</feature>
<evidence type="ECO:0000313" key="4">
    <source>
        <dbReference type="Proteomes" id="UP000292927"/>
    </source>
</evidence>
<dbReference type="AlphaFoldDB" id="A0A4Q7PMH0"/>
<keyword evidence="4" id="KW-1185">Reference proteome</keyword>